<dbReference type="Proteomes" id="UP000092482">
    <property type="component" value="Chromosome"/>
</dbReference>
<protein>
    <submittedName>
        <fullName evidence="1">Uncharacterized protein</fullName>
    </submittedName>
</protein>
<evidence type="ECO:0000313" key="1">
    <source>
        <dbReference type="EMBL" id="ANS78060.1"/>
    </source>
</evidence>
<sequence length="76" mass="8257">MVDALLGSVQDVLDQARLDKESWDIGAGPIAATDPEVLLTLHALRRSPSSFGLQFGAERRPSVEAALMVVEQLDPW</sequence>
<proteinExistence type="predicted"/>
<reference evidence="1 2" key="1">
    <citation type="submission" date="2016-03" db="EMBL/GenBank/DDBJ databases">
        <title>Shallow-sea hydrothermal system.</title>
        <authorList>
            <person name="Tang K."/>
        </authorList>
    </citation>
    <scope>NUCLEOTIDE SEQUENCE [LARGE SCALE GENOMIC DNA]</scope>
    <source>
        <strain evidence="1 2">JLT9</strain>
    </source>
</reference>
<dbReference type="KEGG" id="serj:SGUI_0664"/>
<keyword evidence="2" id="KW-1185">Reference proteome</keyword>
<organism evidence="1 2">
    <name type="scientific">Serinicoccus hydrothermalis</name>
    <dbReference type="NCBI Taxonomy" id="1758689"/>
    <lineage>
        <taxon>Bacteria</taxon>
        <taxon>Bacillati</taxon>
        <taxon>Actinomycetota</taxon>
        <taxon>Actinomycetes</taxon>
        <taxon>Micrococcales</taxon>
        <taxon>Ornithinimicrobiaceae</taxon>
        <taxon>Serinicoccus</taxon>
    </lineage>
</organism>
<gene>
    <name evidence="1" type="ORF">SGUI_0664</name>
</gene>
<accession>A0A1B1N9D5</accession>
<name>A0A1B1N9D5_9MICO</name>
<dbReference type="EMBL" id="CP014989">
    <property type="protein sequence ID" value="ANS78060.1"/>
    <property type="molecule type" value="Genomic_DNA"/>
</dbReference>
<evidence type="ECO:0000313" key="2">
    <source>
        <dbReference type="Proteomes" id="UP000092482"/>
    </source>
</evidence>
<dbReference type="AlphaFoldDB" id="A0A1B1N9D5"/>